<feature type="region of interest" description="Disordered" evidence="3">
    <location>
        <begin position="1018"/>
        <end position="1044"/>
    </location>
</feature>
<reference evidence="4 5" key="1">
    <citation type="submission" date="2019-12" db="EMBL/GenBank/DDBJ databases">
        <authorList>
            <person name="Scholz U."/>
            <person name="Mascher M."/>
            <person name="Fiebig A."/>
        </authorList>
    </citation>
    <scope>NUCLEOTIDE SEQUENCE</scope>
</reference>
<dbReference type="GO" id="GO:0007165">
    <property type="term" value="P:signal transduction"/>
    <property type="evidence" value="ECO:0007669"/>
    <property type="project" value="TreeGrafter"/>
</dbReference>
<feature type="region of interest" description="Disordered" evidence="3">
    <location>
        <begin position="895"/>
        <end position="915"/>
    </location>
</feature>
<accession>A0A7I8J2B1</accession>
<gene>
    <name evidence="4" type="ORF">SI7747_08010332</name>
</gene>
<comment type="similarity">
    <text evidence="1">Belongs to the TCP11 family.</text>
</comment>
<feature type="compositionally biased region" description="Low complexity" evidence="3">
    <location>
        <begin position="588"/>
        <end position="604"/>
    </location>
</feature>
<evidence type="ECO:0000256" key="3">
    <source>
        <dbReference type="SAM" id="MobiDB-lite"/>
    </source>
</evidence>
<dbReference type="AlphaFoldDB" id="A0A7I8J2B1"/>
<name>A0A7I8J2B1_SPIIN</name>
<feature type="region of interest" description="Disordered" evidence="3">
    <location>
        <begin position="1"/>
        <end position="52"/>
    </location>
</feature>
<dbReference type="EMBL" id="CACRZD030000008">
    <property type="protein sequence ID" value="CAA6663943.1"/>
    <property type="molecule type" value="Genomic_DNA"/>
</dbReference>
<sequence>MEWTETGTPMAVVLEFPVGDASSPGESPPSKVPRRLMQRLSEGRSGAPSSVEEIEAKLREADLRRQKFHEWLSSKARPKVKSPSWSSQEEDPGQRLEAKLYAAEQKRLSILQRAQTRLARLDELRQAAKTGAVLRFKREREELGTKVNTRIQQAEANRMLLLQAHLQRRAAVQERKTQSLIKRIHRENKYRECVQKAIYQKRVAAERNRLGFLEAEKTRAHAKVMRAHRVAKSVYHQRETERRKMKEQLEARLQRAKRQRAEYLKKRGNPHCFMSNASNKMRKHGDFLSRKLARCWRQFVRSRKTTVSLTKAYESLGINKELVRLMPFEQLAGLIGSPAALGTVKALLDRFESRLVLTLSSSSSVPENIDHLLKRVASPSRRLSLNKATRSRVQTKKGPGNESVKHEPRKVSRYAVRVVLCAYMISGHPDEVFSGRGAQESELAESAASFLREFELLISVVLNGPQTEAASRPSSLDVKSVEVSSPNLLKRRTIRSQLAAFDAAWRSYLYSFVVWKVKDARLLEEDLVRAACQLELSMMQKCKLTVTEDQRLLREKVQHLSGSDGIERMESEISKTRHKYFQTKENGSPSTSISRISSPSVTPVHESSDSSTVFLASVEKQYRVDHSTKSSNVVRSLFNDGISSSPEISPSMNAQTIPAVKQFEENEVLVNEMLHQSYRSSLVDLNVNGKEEGKIKEKIKETMEKAFWDGVTESLTKEEPDYETLISLVKEVREELCGMSPKSWKDEIHGRIDLDILSQMLDSRVNDISYLREILNYSLGLLLKLSAPANEEGMKKKYEKFWAELAVLASQSTDKRNGSFVTTVVRGLCFVLEQIQALKEEISRARIQMMGPIIRGPAGIEYLQKAFTKRYGPPSDAAAALPLTAQWMSSSSQECMREFPGGSRPASSSSDSGTMTDSDAALGLLHLIPVIYTLFADEAGDAPTECKGEKIDVQVRLGLLKLAGRIEGLTREGTPETLQLNWQRLRNAQSQLQNIIVVCTRGRRLPRCREAVRAGGAGPACGRAGDSRRGAGSGSGAAGARRPGEREEVMARVLYRSLQAGDPVFGKVSGTVYLAARGLVLGGCGARGRRAAAASLQRVGGTALLDRLADTAGSLGMMAAVSCQVHRPWYVPLA</sequence>
<keyword evidence="5" id="KW-1185">Reference proteome</keyword>
<evidence type="ECO:0000256" key="1">
    <source>
        <dbReference type="ARBA" id="ARBA00010954"/>
    </source>
</evidence>
<feature type="coiled-coil region" evidence="2">
    <location>
        <begin position="239"/>
        <end position="266"/>
    </location>
</feature>
<feature type="region of interest" description="Disordered" evidence="3">
    <location>
        <begin position="383"/>
        <end position="407"/>
    </location>
</feature>
<dbReference type="Pfam" id="PF05794">
    <property type="entry name" value="Tcp11"/>
    <property type="match status" value="1"/>
</dbReference>
<proteinExistence type="inferred from homology"/>
<organism evidence="4">
    <name type="scientific">Spirodela intermedia</name>
    <name type="common">Intermediate duckweed</name>
    <dbReference type="NCBI Taxonomy" id="51605"/>
    <lineage>
        <taxon>Eukaryota</taxon>
        <taxon>Viridiplantae</taxon>
        <taxon>Streptophyta</taxon>
        <taxon>Embryophyta</taxon>
        <taxon>Tracheophyta</taxon>
        <taxon>Spermatophyta</taxon>
        <taxon>Magnoliopsida</taxon>
        <taxon>Liliopsida</taxon>
        <taxon>Araceae</taxon>
        <taxon>Lemnoideae</taxon>
        <taxon>Spirodela</taxon>
    </lineage>
</organism>
<dbReference type="InterPro" id="IPR008862">
    <property type="entry name" value="Tcp11"/>
</dbReference>
<evidence type="ECO:0000313" key="5">
    <source>
        <dbReference type="Proteomes" id="UP001189122"/>
    </source>
</evidence>
<dbReference type="EMBL" id="LR743595">
    <property type="protein sequence ID" value="CAA2624497.1"/>
    <property type="molecule type" value="Genomic_DNA"/>
</dbReference>
<dbReference type="PANTHER" id="PTHR12832:SF11">
    <property type="entry name" value="LD23868P"/>
    <property type="match status" value="1"/>
</dbReference>
<dbReference type="Proteomes" id="UP001189122">
    <property type="component" value="Unassembled WGS sequence"/>
</dbReference>
<dbReference type="PANTHER" id="PTHR12832">
    <property type="entry name" value="TESTIS-SPECIFIC PROTEIN PBS13 T-COMPLEX 11"/>
    <property type="match status" value="1"/>
</dbReference>
<keyword evidence="2" id="KW-0175">Coiled coil</keyword>
<evidence type="ECO:0000313" key="4">
    <source>
        <dbReference type="EMBL" id="CAA2624497.1"/>
    </source>
</evidence>
<evidence type="ECO:0000256" key="2">
    <source>
        <dbReference type="SAM" id="Coils"/>
    </source>
</evidence>
<protein>
    <submittedName>
        <fullName evidence="4">Uncharacterized protein</fullName>
    </submittedName>
</protein>
<feature type="compositionally biased region" description="Low complexity" evidence="3">
    <location>
        <begin position="901"/>
        <end position="915"/>
    </location>
</feature>
<feature type="region of interest" description="Disordered" evidence="3">
    <location>
        <begin position="581"/>
        <end position="604"/>
    </location>
</feature>